<evidence type="ECO:0000256" key="5">
    <source>
        <dbReference type="SAM" id="SignalP"/>
    </source>
</evidence>
<dbReference type="SUPFAM" id="SSF53850">
    <property type="entry name" value="Periplasmic binding protein-like II"/>
    <property type="match status" value="1"/>
</dbReference>
<feature type="chain" id="PRO_5013360203" evidence="5">
    <location>
        <begin position="22"/>
        <end position="283"/>
    </location>
</feature>
<evidence type="ECO:0000256" key="4">
    <source>
        <dbReference type="RuleBase" id="RU003744"/>
    </source>
</evidence>
<evidence type="ECO:0000313" key="9">
    <source>
        <dbReference type="Proteomes" id="UP000184693"/>
    </source>
</evidence>
<dbReference type="Proteomes" id="UP000184693">
    <property type="component" value="Unassembled WGS sequence"/>
</dbReference>
<sequence length="283" mass="30881">MRFFTLAIVLTSMAFVQPTLAAQKTWDKITVATEGAYAPWNFMGPDGKLGGYEIDLTHELCNRMKVQCDIVAQDWDGIIPGLNAGKYDAIVASMGVTPAREKVVLFSVPYTQAPNGFMALKSSPLAAMPDLNKVFNLSQDEAASRTEVEKLRPLLSGKVLGVQSASTASNFVDKYLKSIVEVREYKTLEQHNLDLEAGRVDLVMANVTVLNKAASQPDMKDAMLVGPRFIGGVLGGGTTNVAFRKGDVQLKDMFDKAIKSVNDDGTNRKLMQKWFGLDLSPPN</sequence>
<dbReference type="GO" id="GO:0016020">
    <property type="term" value="C:membrane"/>
    <property type="evidence" value="ECO:0007669"/>
    <property type="project" value="InterPro"/>
</dbReference>
<reference evidence="8 9" key="1">
    <citation type="submission" date="2016-11" db="EMBL/GenBank/DDBJ databases">
        <authorList>
            <person name="Jaros S."/>
            <person name="Januszkiewicz K."/>
            <person name="Wedrychowicz H."/>
        </authorList>
    </citation>
    <scope>NUCLEOTIDE SEQUENCE [LARGE SCALE GENOMIC DNA]</scope>
    <source>
        <strain evidence="8 9">GAS86</strain>
    </source>
</reference>
<dbReference type="RefSeq" id="WP_074262768.1">
    <property type="nucleotide sequence ID" value="NZ_FSRM01000001.1"/>
</dbReference>
<evidence type="ECO:0000256" key="2">
    <source>
        <dbReference type="ARBA" id="ARBA00010333"/>
    </source>
</evidence>
<dbReference type="Gene3D" id="3.40.190.10">
    <property type="entry name" value="Periplasmic binding protein-like II"/>
    <property type="match status" value="2"/>
</dbReference>
<dbReference type="PANTHER" id="PTHR35936">
    <property type="entry name" value="MEMBRANE-BOUND LYTIC MUREIN TRANSGLYCOSYLASE F"/>
    <property type="match status" value="1"/>
</dbReference>
<dbReference type="AlphaFoldDB" id="A0A1N6EC46"/>
<evidence type="ECO:0000256" key="1">
    <source>
        <dbReference type="ARBA" id="ARBA00004196"/>
    </source>
</evidence>
<protein>
    <submittedName>
        <fullName evidence="8">Amino acid ABC transporter substrate-binding protein, PAAT family</fullName>
    </submittedName>
</protein>
<dbReference type="InterPro" id="IPR001638">
    <property type="entry name" value="Solute-binding_3/MltF_N"/>
</dbReference>
<dbReference type="Pfam" id="PF00497">
    <property type="entry name" value="SBP_bac_3"/>
    <property type="match status" value="1"/>
</dbReference>
<dbReference type="GO" id="GO:0030313">
    <property type="term" value="C:cell envelope"/>
    <property type="evidence" value="ECO:0007669"/>
    <property type="project" value="UniProtKB-SubCell"/>
</dbReference>
<dbReference type="PANTHER" id="PTHR35936:SF17">
    <property type="entry name" value="ARGININE-BINDING EXTRACELLULAR PROTEIN ARTP"/>
    <property type="match status" value="1"/>
</dbReference>
<dbReference type="GO" id="GO:0015276">
    <property type="term" value="F:ligand-gated monoatomic ion channel activity"/>
    <property type="evidence" value="ECO:0007669"/>
    <property type="project" value="InterPro"/>
</dbReference>
<evidence type="ECO:0000256" key="3">
    <source>
        <dbReference type="ARBA" id="ARBA00022729"/>
    </source>
</evidence>
<feature type="signal peptide" evidence="5">
    <location>
        <begin position="1"/>
        <end position="21"/>
    </location>
</feature>
<proteinExistence type="inferred from homology"/>
<organism evidence="8 9">
    <name type="scientific">Paraburkholderia phenazinium</name>
    <dbReference type="NCBI Taxonomy" id="60549"/>
    <lineage>
        <taxon>Bacteria</taxon>
        <taxon>Pseudomonadati</taxon>
        <taxon>Pseudomonadota</taxon>
        <taxon>Betaproteobacteria</taxon>
        <taxon>Burkholderiales</taxon>
        <taxon>Burkholderiaceae</taxon>
        <taxon>Paraburkholderia</taxon>
    </lineage>
</organism>
<comment type="subcellular location">
    <subcellularLocation>
        <location evidence="1">Cell envelope</location>
    </subcellularLocation>
</comment>
<gene>
    <name evidence="8" type="ORF">SAMN05444168_0435</name>
</gene>
<dbReference type="PROSITE" id="PS01039">
    <property type="entry name" value="SBP_BACTERIAL_3"/>
    <property type="match status" value="1"/>
</dbReference>
<dbReference type="OrthoDB" id="368476at2"/>
<comment type="similarity">
    <text evidence="2 4">Belongs to the bacterial solute-binding protein 3 family.</text>
</comment>
<dbReference type="InterPro" id="IPR018313">
    <property type="entry name" value="SBP_3_CS"/>
</dbReference>
<dbReference type="InterPro" id="IPR001320">
    <property type="entry name" value="Iontro_rcpt_C"/>
</dbReference>
<dbReference type="SMART" id="SM00079">
    <property type="entry name" value="PBPe"/>
    <property type="match status" value="1"/>
</dbReference>
<feature type="domain" description="Solute-binding protein family 3/N-terminal" evidence="6">
    <location>
        <begin position="28"/>
        <end position="278"/>
    </location>
</feature>
<accession>A0A1N6EC46</accession>
<dbReference type="SMART" id="SM00062">
    <property type="entry name" value="PBPb"/>
    <property type="match status" value="1"/>
</dbReference>
<evidence type="ECO:0000259" key="7">
    <source>
        <dbReference type="SMART" id="SM00079"/>
    </source>
</evidence>
<keyword evidence="3 5" id="KW-0732">Signal</keyword>
<evidence type="ECO:0000259" key="6">
    <source>
        <dbReference type="SMART" id="SM00062"/>
    </source>
</evidence>
<dbReference type="EMBL" id="FSRM01000001">
    <property type="protein sequence ID" value="SIN80576.1"/>
    <property type="molecule type" value="Genomic_DNA"/>
</dbReference>
<feature type="domain" description="Ionotropic glutamate receptor C-terminal" evidence="7">
    <location>
        <begin position="28"/>
        <end position="277"/>
    </location>
</feature>
<name>A0A1N6EC46_9BURK</name>
<evidence type="ECO:0000313" key="8">
    <source>
        <dbReference type="EMBL" id="SIN80576.1"/>
    </source>
</evidence>